<dbReference type="OrthoDB" id="790344at2"/>
<protein>
    <submittedName>
        <fullName evidence="2">Uncharacterized protein</fullName>
    </submittedName>
</protein>
<dbReference type="RefSeq" id="WP_146268892.1">
    <property type="nucleotide sequence ID" value="NZ_VOEI01000001.1"/>
</dbReference>
<keyword evidence="1" id="KW-0812">Transmembrane</keyword>
<dbReference type="Proteomes" id="UP000318010">
    <property type="component" value="Unassembled WGS sequence"/>
</dbReference>
<reference evidence="2 3" key="1">
    <citation type="submission" date="2019-07" db="EMBL/GenBank/DDBJ databases">
        <authorList>
            <person name="Kim J."/>
        </authorList>
    </citation>
    <scope>NUCLEOTIDE SEQUENCE [LARGE SCALE GENOMIC DNA]</scope>
    <source>
        <strain evidence="2 3">MJ1a</strain>
    </source>
</reference>
<keyword evidence="3" id="KW-1185">Reference proteome</keyword>
<name>A0A563U9R4_9SPHI</name>
<evidence type="ECO:0000256" key="1">
    <source>
        <dbReference type="SAM" id="Phobius"/>
    </source>
</evidence>
<sequence>MQDKDLDRLFSDKLSDLEVEPSRHVWKGISADLDKNKRKPLGIYLSIAASLLAMLTVGIYFLGNKVHVNQNQQVAAVKGVKKPEPAGERTNDIKDVKVIEPLIANVVKEPVNKVKPTSKVRAVVDRDFRQPERELLPVKAKPLEVTEPQEQLAQLPSQKPLGIKFTVPDKDVPLAEKIDEHLAPSTLAADKESAKTELAAAPVRKHKIRGIGDLLNAVVSKIDKRKDKLIEFSSKDEDEPNVTGLNLGFIKIKKQSR</sequence>
<keyword evidence="1" id="KW-0472">Membrane</keyword>
<feature type="transmembrane region" description="Helical" evidence="1">
    <location>
        <begin position="41"/>
        <end position="63"/>
    </location>
</feature>
<organism evidence="2 3">
    <name type="scientific">Mucilaginibacter achroorhodeus</name>
    <dbReference type="NCBI Taxonomy" id="2599294"/>
    <lineage>
        <taxon>Bacteria</taxon>
        <taxon>Pseudomonadati</taxon>
        <taxon>Bacteroidota</taxon>
        <taxon>Sphingobacteriia</taxon>
        <taxon>Sphingobacteriales</taxon>
        <taxon>Sphingobacteriaceae</taxon>
        <taxon>Mucilaginibacter</taxon>
    </lineage>
</organism>
<gene>
    <name evidence="2" type="ORF">FPZ42_02390</name>
</gene>
<keyword evidence="1" id="KW-1133">Transmembrane helix</keyword>
<dbReference type="EMBL" id="VOEI01000001">
    <property type="protein sequence ID" value="TWR28084.1"/>
    <property type="molecule type" value="Genomic_DNA"/>
</dbReference>
<accession>A0A563U9R4</accession>
<evidence type="ECO:0000313" key="3">
    <source>
        <dbReference type="Proteomes" id="UP000318010"/>
    </source>
</evidence>
<proteinExistence type="predicted"/>
<comment type="caution">
    <text evidence="2">The sequence shown here is derived from an EMBL/GenBank/DDBJ whole genome shotgun (WGS) entry which is preliminary data.</text>
</comment>
<evidence type="ECO:0000313" key="2">
    <source>
        <dbReference type="EMBL" id="TWR28084.1"/>
    </source>
</evidence>
<dbReference type="AlphaFoldDB" id="A0A563U9R4"/>